<gene>
    <name evidence="2" type="ORF">M3M37_01785</name>
</gene>
<keyword evidence="3" id="KW-1185">Reference proteome</keyword>
<evidence type="ECO:0000313" key="3">
    <source>
        <dbReference type="Proteomes" id="UP001056164"/>
    </source>
</evidence>
<reference evidence="2" key="1">
    <citation type="submission" date="2022-05" db="EMBL/GenBank/DDBJ databases">
        <authorList>
            <person name="Oliphant S.A."/>
            <person name="Watson-Haigh N.S."/>
            <person name="Sumby K.M."/>
            <person name="Gardner J.M."/>
            <person name="Jiranek V."/>
        </authorList>
    </citation>
    <scope>NUCLEOTIDE SEQUENCE</scope>
    <source>
        <strain evidence="2">KI4_A6</strain>
    </source>
</reference>
<feature type="transmembrane region" description="Helical" evidence="1">
    <location>
        <begin position="214"/>
        <end position="230"/>
    </location>
</feature>
<name>A0ABY5BWT9_9LACO</name>
<dbReference type="EMBL" id="CP097121">
    <property type="protein sequence ID" value="USS90964.1"/>
    <property type="molecule type" value="Genomic_DNA"/>
</dbReference>
<dbReference type="RefSeq" id="WP_252795457.1">
    <property type="nucleotide sequence ID" value="NZ_CP097121.1"/>
</dbReference>
<evidence type="ECO:0008006" key="4">
    <source>
        <dbReference type="Google" id="ProtNLM"/>
    </source>
</evidence>
<protein>
    <recommendedName>
        <fullName evidence="4">Histidine kinase</fullName>
    </recommendedName>
</protein>
<keyword evidence="1" id="KW-1133">Transmembrane helix</keyword>
<feature type="transmembrane region" description="Helical" evidence="1">
    <location>
        <begin position="112"/>
        <end position="132"/>
    </location>
</feature>
<sequence length="231" mass="26130">MEKSNQQLRTSVTVGSNVLYLLLTIIIWNLAANYPFSIFSGTKSFFFLASEICWALGTLTLLKRWDVRLTLIFNILPLGFIALGHFPLLIFTATLFYGVVNILLRVPRVGINHYYGLLCFSLTNAVIPVASLNFLTSQYLERSTLLNIGILFTLYVLFFALRFTKELATLFNVLFIFLFAGLLLANFPITKDAGLIAIVLVSYGAQIFTRNERFSYCFLTFALVALLAFFH</sequence>
<accession>A0ABY5BWT9</accession>
<evidence type="ECO:0000256" key="1">
    <source>
        <dbReference type="SAM" id="Phobius"/>
    </source>
</evidence>
<proteinExistence type="predicted"/>
<dbReference type="Proteomes" id="UP001056164">
    <property type="component" value="Chromosome"/>
</dbReference>
<keyword evidence="1" id="KW-0472">Membrane</keyword>
<feature type="transmembrane region" description="Helical" evidence="1">
    <location>
        <begin position="74"/>
        <end position="100"/>
    </location>
</feature>
<feature type="transmembrane region" description="Helical" evidence="1">
    <location>
        <begin position="167"/>
        <end position="185"/>
    </location>
</feature>
<feature type="transmembrane region" description="Helical" evidence="1">
    <location>
        <begin position="44"/>
        <end position="62"/>
    </location>
</feature>
<evidence type="ECO:0000313" key="2">
    <source>
        <dbReference type="EMBL" id="USS90964.1"/>
    </source>
</evidence>
<organism evidence="2 3">
    <name type="scientific">Fructilactobacillus carniphilus</name>
    <dbReference type="NCBI Taxonomy" id="2940297"/>
    <lineage>
        <taxon>Bacteria</taxon>
        <taxon>Bacillati</taxon>
        <taxon>Bacillota</taxon>
        <taxon>Bacilli</taxon>
        <taxon>Lactobacillales</taxon>
        <taxon>Lactobacillaceae</taxon>
        <taxon>Fructilactobacillus</taxon>
    </lineage>
</organism>
<keyword evidence="1" id="KW-0812">Transmembrane</keyword>
<feature type="transmembrane region" description="Helical" evidence="1">
    <location>
        <begin position="12"/>
        <end position="32"/>
    </location>
</feature>
<feature type="transmembrane region" description="Helical" evidence="1">
    <location>
        <begin position="144"/>
        <end position="161"/>
    </location>
</feature>